<evidence type="ECO:0000256" key="3">
    <source>
        <dbReference type="SAM" id="Phobius"/>
    </source>
</evidence>
<evidence type="ECO:0000256" key="1">
    <source>
        <dbReference type="ARBA" id="ARBA00009477"/>
    </source>
</evidence>
<evidence type="ECO:0000256" key="2">
    <source>
        <dbReference type="SAM" id="Coils"/>
    </source>
</evidence>
<dbReference type="AlphaFoldDB" id="A0A1W2A6M8"/>
<comment type="similarity">
    <text evidence="1">Belongs to the membrane fusion protein (MFP) (TC 8.A.1) family.</text>
</comment>
<keyword evidence="3" id="KW-0472">Membrane</keyword>
<dbReference type="GO" id="GO:1990281">
    <property type="term" value="C:efflux pump complex"/>
    <property type="evidence" value="ECO:0007669"/>
    <property type="project" value="TreeGrafter"/>
</dbReference>
<dbReference type="OrthoDB" id="5412426at2"/>
<dbReference type="SUPFAM" id="SSF111369">
    <property type="entry name" value="HlyD-like secretion proteins"/>
    <property type="match status" value="2"/>
</dbReference>
<feature type="transmembrane region" description="Helical" evidence="3">
    <location>
        <begin position="12"/>
        <end position="32"/>
    </location>
</feature>
<keyword evidence="2" id="KW-0175">Coiled coil</keyword>
<feature type="domain" description="Multidrug resistance protein MdtA-like barrel-sandwich hybrid" evidence="4">
    <location>
        <begin position="75"/>
        <end position="256"/>
    </location>
</feature>
<dbReference type="STRING" id="1121400.SAMN02746065_104175"/>
<accession>A0A1W2A6M8</accession>
<dbReference type="PANTHER" id="PTHR30469:SF15">
    <property type="entry name" value="HLYD FAMILY OF SECRETION PROTEINS"/>
    <property type="match status" value="1"/>
</dbReference>
<organism evidence="5 6">
    <name type="scientific">Desulfocicer vacuolatum DSM 3385</name>
    <dbReference type="NCBI Taxonomy" id="1121400"/>
    <lineage>
        <taxon>Bacteria</taxon>
        <taxon>Pseudomonadati</taxon>
        <taxon>Thermodesulfobacteriota</taxon>
        <taxon>Desulfobacteria</taxon>
        <taxon>Desulfobacterales</taxon>
        <taxon>Desulfobacteraceae</taxon>
        <taxon>Desulfocicer</taxon>
    </lineage>
</organism>
<name>A0A1W2A6M8_9BACT</name>
<gene>
    <name evidence="5" type="ORF">SAMN02746065_104175</name>
</gene>
<dbReference type="Gene3D" id="1.10.287.470">
    <property type="entry name" value="Helix hairpin bin"/>
    <property type="match status" value="1"/>
</dbReference>
<dbReference type="Gene3D" id="2.40.420.20">
    <property type="match status" value="1"/>
</dbReference>
<evidence type="ECO:0000313" key="6">
    <source>
        <dbReference type="Proteomes" id="UP000192418"/>
    </source>
</evidence>
<dbReference type="Gene3D" id="2.40.30.170">
    <property type="match status" value="1"/>
</dbReference>
<dbReference type="NCBIfam" id="TIGR01730">
    <property type="entry name" value="RND_mfp"/>
    <property type="match status" value="1"/>
</dbReference>
<dbReference type="RefSeq" id="WP_084067398.1">
    <property type="nucleotide sequence ID" value="NZ_FWXY01000004.1"/>
</dbReference>
<dbReference type="InterPro" id="IPR058625">
    <property type="entry name" value="MdtA-like_BSH"/>
</dbReference>
<sequence length="442" mass="48873">MAQEKIKSPKVRVRFFFSILILIAGAGAMMGLKAMKVPPREAVRPEKIMRVKTLMAQPRNVAVLIQGFGEVRCLNTLDIAPEVSGKIVSVHPRLEVGEIVEKGDLLFTVDPVNYQSALDQARATVKKQEQTISRLTTELKLEKKRLATLERNRDLAGTEFQRVASLFRNDRVGTRSSVDRAEQTYNTTRDLVDQMTRMLAIYPIQIQENKSALAGARAALSTALANVKRCRVTAPFKGRLKSVSVEQGAHATPGVTLLTLADDSLLEIHVPLDSRDVNDWLEFDTKDTALDQAWFSGIRPVDVEIHWTENPRGAAWVGHLHRTVAFDPASRTVTVAVRIPARNAMAGKNLPLVEGMFCRVAIPGKQLHNVVALPRWAVTFENTVYAVKNGRLKTLPVSVARTQGEETYVSHGISPGQEIIITRLVAPLENTLLDIVSSREGS</sequence>
<protein>
    <submittedName>
        <fullName evidence="5">RND family efflux transporter, MFP subunit</fullName>
    </submittedName>
</protein>
<dbReference type="Gene3D" id="2.40.50.100">
    <property type="match status" value="1"/>
</dbReference>
<dbReference type="EMBL" id="FWXY01000004">
    <property type="protein sequence ID" value="SMC56233.1"/>
    <property type="molecule type" value="Genomic_DNA"/>
</dbReference>
<proteinExistence type="inferred from homology"/>
<keyword evidence="3" id="KW-0812">Transmembrane</keyword>
<reference evidence="5 6" key="1">
    <citation type="submission" date="2017-04" db="EMBL/GenBank/DDBJ databases">
        <authorList>
            <person name="Afonso C.L."/>
            <person name="Miller P.J."/>
            <person name="Scott M.A."/>
            <person name="Spackman E."/>
            <person name="Goraichik I."/>
            <person name="Dimitrov K.M."/>
            <person name="Suarez D.L."/>
            <person name="Swayne D.E."/>
        </authorList>
    </citation>
    <scope>NUCLEOTIDE SEQUENCE [LARGE SCALE GENOMIC DNA]</scope>
    <source>
        <strain evidence="5 6">DSM 3385</strain>
    </source>
</reference>
<dbReference type="PANTHER" id="PTHR30469">
    <property type="entry name" value="MULTIDRUG RESISTANCE PROTEIN MDTA"/>
    <property type="match status" value="1"/>
</dbReference>
<dbReference type="Pfam" id="PF25917">
    <property type="entry name" value="BSH_RND"/>
    <property type="match status" value="1"/>
</dbReference>
<dbReference type="GO" id="GO:0015562">
    <property type="term" value="F:efflux transmembrane transporter activity"/>
    <property type="evidence" value="ECO:0007669"/>
    <property type="project" value="TreeGrafter"/>
</dbReference>
<evidence type="ECO:0000313" key="5">
    <source>
        <dbReference type="EMBL" id="SMC56233.1"/>
    </source>
</evidence>
<dbReference type="Proteomes" id="UP000192418">
    <property type="component" value="Unassembled WGS sequence"/>
</dbReference>
<evidence type="ECO:0000259" key="4">
    <source>
        <dbReference type="Pfam" id="PF25917"/>
    </source>
</evidence>
<feature type="coiled-coil region" evidence="2">
    <location>
        <begin position="118"/>
        <end position="152"/>
    </location>
</feature>
<dbReference type="InterPro" id="IPR006143">
    <property type="entry name" value="RND_pump_MFP"/>
</dbReference>
<keyword evidence="3" id="KW-1133">Transmembrane helix</keyword>
<keyword evidence="6" id="KW-1185">Reference proteome</keyword>